<dbReference type="InterPro" id="IPR032808">
    <property type="entry name" value="DoxX"/>
</dbReference>
<dbReference type="EMBL" id="FXXP01000002">
    <property type="protein sequence ID" value="SMX29056.1"/>
    <property type="molecule type" value="Genomic_DNA"/>
</dbReference>
<evidence type="ECO:0000256" key="4">
    <source>
        <dbReference type="ARBA" id="ARBA00022692"/>
    </source>
</evidence>
<comment type="subcellular location">
    <subcellularLocation>
        <location evidence="1">Cell membrane</location>
        <topology evidence="1">Multi-pass membrane protein</topology>
    </subcellularLocation>
</comment>
<comment type="similarity">
    <text evidence="2">Belongs to the DoxX family.</text>
</comment>
<gene>
    <name evidence="8" type="ORF">TRP8649_03187</name>
</gene>
<dbReference type="OrthoDB" id="121744at2"/>
<keyword evidence="5 7" id="KW-1133">Transmembrane helix</keyword>
<reference evidence="9" key="1">
    <citation type="submission" date="2017-05" db="EMBL/GenBank/DDBJ databases">
        <authorList>
            <person name="Rodrigo-Torres L."/>
            <person name="Arahal R. D."/>
            <person name="Lucena T."/>
        </authorList>
    </citation>
    <scope>NUCLEOTIDE SEQUENCE [LARGE SCALE GENOMIC DNA]</scope>
    <source>
        <strain evidence="9">CECT 8649</strain>
    </source>
</reference>
<accession>A0A238JGX1</accession>
<evidence type="ECO:0000256" key="3">
    <source>
        <dbReference type="ARBA" id="ARBA00022475"/>
    </source>
</evidence>
<evidence type="ECO:0000256" key="5">
    <source>
        <dbReference type="ARBA" id="ARBA00022989"/>
    </source>
</evidence>
<dbReference type="AlphaFoldDB" id="A0A238JGX1"/>
<evidence type="ECO:0000313" key="9">
    <source>
        <dbReference type="Proteomes" id="UP000225972"/>
    </source>
</evidence>
<keyword evidence="6 7" id="KW-0472">Membrane</keyword>
<feature type="transmembrane region" description="Helical" evidence="7">
    <location>
        <begin position="110"/>
        <end position="136"/>
    </location>
</feature>
<dbReference type="GO" id="GO:0005886">
    <property type="term" value="C:plasma membrane"/>
    <property type="evidence" value="ECO:0007669"/>
    <property type="project" value="UniProtKB-SubCell"/>
</dbReference>
<protein>
    <submittedName>
        <fullName evidence="8">DoxX</fullName>
    </submittedName>
</protein>
<feature type="transmembrane region" description="Helical" evidence="7">
    <location>
        <begin position="21"/>
        <end position="40"/>
    </location>
</feature>
<dbReference type="RefSeq" id="WP_099246833.1">
    <property type="nucleotide sequence ID" value="NZ_FXXP01000002.1"/>
</dbReference>
<dbReference type="Proteomes" id="UP000225972">
    <property type="component" value="Unassembled WGS sequence"/>
</dbReference>
<keyword evidence="3" id="KW-1003">Cell membrane</keyword>
<dbReference type="PANTHER" id="PTHR33452">
    <property type="entry name" value="OXIDOREDUCTASE CATD-RELATED"/>
    <property type="match status" value="1"/>
</dbReference>
<keyword evidence="9" id="KW-1185">Reference proteome</keyword>
<keyword evidence="4 7" id="KW-0812">Transmembrane</keyword>
<evidence type="ECO:0000256" key="7">
    <source>
        <dbReference type="SAM" id="Phobius"/>
    </source>
</evidence>
<evidence type="ECO:0000313" key="8">
    <source>
        <dbReference type="EMBL" id="SMX29056.1"/>
    </source>
</evidence>
<evidence type="ECO:0000256" key="1">
    <source>
        <dbReference type="ARBA" id="ARBA00004651"/>
    </source>
</evidence>
<name>A0A238JGX1_9RHOB</name>
<dbReference type="InterPro" id="IPR051907">
    <property type="entry name" value="DoxX-like_oxidoreductase"/>
</dbReference>
<evidence type="ECO:0000256" key="2">
    <source>
        <dbReference type="ARBA" id="ARBA00006679"/>
    </source>
</evidence>
<evidence type="ECO:0000256" key="6">
    <source>
        <dbReference type="ARBA" id="ARBA00023136"/>
    </source>
</evidence>
<feature type="transmembrane region" description="Helical" evidence="7">
    <location>
        <begin position="82"/>
        <end position="103"/>
    </location>
</feature>
<dbReference type="PANTHER" id="PTHR33452:SF1">
    <property type="entry name" value="INNER MEMBRANE PROTEIN YPHA-RELATED"/>
    <property type="match status" value="1"/>
</dbReference>
<proteinExistence type="inferred from homology"/>
<feature type="transmembrane region" description="Helical" evidence="7">
    <location>
        <begin position="156"/>
        <end position="175"/>
    </location>
</feature>
<dbReference type="Pfam" id="PF07681">
    <property type="entry name" value="DoxX"/>
    <property type="match status" value="1"/>
</dbReference>
<organism evidence="8 9">
    <name type="scientific">Pelagimonas phthalicica</name>
    <dbReference type="NCBI Taxonomy" id="1037362"/>
    <lineage>
        <taxon>Bacteria</taxon>
        <taxon>Pseudomonadati</taxon>
        <taxon>Pseudomonadota</taxon>
        <taxon>Alphaproteobacteria</taxon>
        <taxon>Rhodobacterales</taxon>
        <taxon>Roseobacteraceae</taxon>
        <taxon>Pelagimonas</taxon>
    </lineage>
</organism>
<sequence>MERLISLHNAVFAAVERLGDGLLPLLSRLVFAGVLLGYFWNSAMTKLGDGFFGFLSPSVGAYSQIFPKQLEAVTYDTSQLGVFHWLVVVAGTWAEFILPLLIVIGLFTRLAALGMIGFVVVQSLTDLYGHGGIAHAETLGAWFDRVPDAAILDQRAFWMVVLLTLVIKGAGALSVDRVLQTLRPGRVAEV</sequence>